<evidence type="ECO:0000313" key="1">
    <source>
        <dbReference type="EMBL" id="PNE40654.1"/>
    </source>
</evidence>
<sequence>MQQLAQQGRRDTGQAVGGREVRRLGGLRVSRGDLVPRHPHTGDERVRPAAVQRRVLVLLGIVVRALPHGVRVSSGRALWFRRAGPVLRSSDDDDGIVGPVEAGQDRTLEDDLVLRETMVALVPADGSGELVGGVA</sequence>
<dbReference type="AlphaFoldDB" id="A0A2N8PHX2"/>
<comment type="caution">
    <text evidence="1">The sequence shown here is derived from an EMBL/GenBank/DDBJ whole genome shotgun (WGS) entry which is preliminary data.</text>
</comment>
<reference evidence="2" key="1">
    <citation type="submission" date="2015-09" db="EMBL/GenBank/DDBJ databases">
        <authorList>
            <person name="Graham D.E."/>
            <person name="Mahan K.M."/>
            <person name="Klingeman D.M."/>
            <person name="Fida T."/>
            <person name="Giannone R.J."/>
            <person name="Hettich R.L."/>
            <person name="Parry R.J."/>
            <person name="Spain J.C."/>
        </authorList>
    </citation>
    <scope>NUCLEOTIDE SEQUENCE [LARGE SCALE GENOMIC DNA]</scope>
    <source>
        <strain evidence="2">JCM 4701</strain>
    </source>
</reference>
<organism evidence="1 2">
    <name type="scientific">Streptomyces noursei</name>
    <name type="common">Streptomyces albulus</name>
    <dbReference type="NCBI Taxonomy" id="1971"/>
    <lineage>
        <taxon>Bacteria</taxon>
        <taxon>Bacillati</taxon>
        <taxon>Actinomycetota</taxon>
        <taxon>Actinomycetes</taxon>
        <taxon>Kitasatosporales</taxon>
        <taxon>Streptomycetaceae</taxon>
        <taxon>Streptomyces</taxon>
    </lineage>
</organism>
<dbReference type="EMBL" id="LJSN01000002">
    <property type="protein sequence ID" value="PNE40654.1"/>
    <property type="molecule type" value="Genomic_DNA"/>
</dbReference>
<keyword evidence="2" id="KW-1185">Reference proteome</keyword>
<evidence type="ECO:0000313" key="2">
    <source>
        <dbReference type="Proteomes" id="UP000236047"/>
    </source>
</evidence>
<dbReference type="Proteomes" id="UP000236047">
    <property type="component" value="Unassembled WGS sequence"/>
</dbReference>
<name>A0A2N8PHX2_STRNR</name>
<proteinExistence type="predicted"/>
<gene>
    <name evidence="1" type="ORF">AOB60_07345</name>
</gene>
<protein>
    <submittedName>
        <fullName evidence="1">Uncharacterized protein</fullName>
    </submittedName>
</protein>
<accession>A0A2N8PHX2</accession>